<keyword evidence="4" id="KW-1185">Reference proteome</keyword>
<dbReference type="Gramene" id="Pp3c4_4880V3.1">
    <property type="protein sequence ID" value="PAC:32919010.CDS.1"/>
    <property type="gene ID" value="Pp3c4_4880"/>
</dbReference>
<dbReference type="PaxDb" id="3218-PP1S188_43V6.1"/>
<name>A0A2K1KM77_PHYPA</name>
<evidence type="ECO:0000313" key="3">
    <source>
        <dbReference type="EnsemblPlants" id="PAC:32919010.CDS.1"/>
    </source>
</evidence>
<dbReference type="AlphaFoldDB" id="A0A2K1KM77"/>
<dbReference type="RefSeq" id="XP_073389652.1">
    <property type="nucleotide sequence ID" value="XM_073533551.1"/>
</dbReference>
<dbReference type="OrthoDB" id="1963092at2759"/>
<feature type="transmembrane region" description="Helical" evidence="1">
    <location>
        <begin position="21"/>
        <end position="48"/>
    </location>
</feature>
<evidence type="ECO:0000313" key="2">
    <source>
        <dbReference type="EMBL" id="PNR54888.1"/>
    </source>
</evidence>
<dbReference type="RefSeq" id="XP_073389651.1">
    <property type="nucleotide sequence ID" value="XM_073533550.1"/>
</dbReference>
<keyword evidence="1" id="KW-0812">Transmembrane</keyword>
<sequence>MKTTLKSKLQVFIQRIVSSSVYCLVSMWLVRTIVFTLLIGKCILIWLLRLSFSLVREFSRLYPSVELFNLTVASPLLTRATKQSIEKMEILIRSSKCDEAEGLTTSPLLPIVLKDRVRVSEENREMEDRERLLYEFDKIVAPQVSAFQLGEIVVPSDDTRQLAMFLKSKLSETCNSLSSVNISDAICGPICNIRTEETISHCVDSWEGCNNITYALVYIVARLQCDNKVHLVLAGRKVEHFLGSSEYRNRFNPPHTRFDKREWQSWTLAFFGSLRESAISSALELLARDPVHAQVW</sequence>
<proteinExistence type="predicted"/>
<keyword evidence="1" id="KW-0472">Membrane</keyword>
<reference evidence="3" key="3">
    <citation type="submission" date="2020-12" db="UniProtKB">
        <authorList>
            <consortium name="EnsemblPlants"/>
        </authorList>
    </citation>
    <scope>IDENTIFICATION</scope>
</reference>
<gene>
    <name evidence="3" type="primary">LOC112281437</name>
    <name evidence="2" type="ORF">PHYPA_005781</name>
</gene>
<reference evidence="2 4" key="2">
    <citation type="journal article" date="2018" name="Plant J.">
        <title>The Physcomitrella patens chromosome-scale assembly reveals moss genome structure and evolution.</title>
        <authorList>
            <person name="Lang D."/>
            <person name="Ullrich K.K."/>
            <person name="Murat F."/>
            <person name="Fuchs J."/>
            <person name="Jenkins J."/>
            <person name="Haas F.B."/>
            <person name="Piednoel M."/>
            <person name="Gundlach H."/>
            <person name="Van Bel M."/>
            <person name="Meyberg R."/>
            <person name="Vives C."/>
            <person name="Morata J."/>
            <person name="Symeonidi A."/>
            <person name="Hiss M."/>
            <person name="Muchero W."/>
            <person name="Kamisugi Y."/>
            <person name="Saleh O."/>
            <person name="Blanc G."/>
            <person name="Decker E.L."/>
            <person name="van Gessel N."/>
            <person name="Grimwood J."/>
            <person name="Hayes R.D."/>
            <person name="Graham S.W."/>
            <person name="Gunter L.E."/>
            <person name="McDaniel S.F."/>
            <person name="Hoernstein S.N.W."/>
            <person name="Larsson A."/>
            <person name="Li F.W."/>
            <person name="Perroud P.F."/>
            <person name="Phillips J."/>
            <person name="Ranjan P."/>
            <person name="Rokshar D.S."/>
            <person name="Rothfels C.J."/>
            <person name="Schneider L."/>
            <person name="Shu S."/>
            <person name="Stevenson D.W."/>
            <person name="Thummler F."/>
            <person name="Tillich M."/>
            <person name="Villarreal Aguilar J.C."/>
            <person name="Widiez T."/>
            <person name="Wong G.K."/>
            <person name="Wymore A."/>
            <person name="Zhang Y."/>
            <person name="Zimmer A.D."/>
            <person name="Quatrano R.S."/>
            <person name="Mayer K.F.X."/>
            <person name="Goodstein D."/>
            <person name="Casacuberta J.M."/>
            <person name="Vandepoele K."/>
            <person name="Reski R."/>
            <person name="Cuming A.C."/>
            <person name="Tuskan G.A."/>
            <person name="Maumus F."/>
            <person name="Salse J."/>
            <person name="Schmutz J."/>
            <person name="Rensing S.A."/>
        </authorList>
    </citation>
    <scope>NUCLEOTIDE SEQUENCE [LARGE SCALE GENOMIC DNA]</scope>
    <source>
        <strain evidence="3 4">cv. Gransden 2004</strain>
    </source>
</reference>
<reference evidence="2 4" key="1">
    <citation type="journal article" date="2008" name="Science">
        <title>The Physcomitrella genome reveals evolutionary insights into the conquest of land by plants.</title>
        <authorList>
            <person name="Rensing S."/>
            <person name="Lang D."/>
            <person name="Zimmer A."/>
            <person name="Terry A."/>
            <person name="Salamov A."/>
            <person name="Shapiro H."/>
            <person name="Nishiyama T."/>
            <person name="Perroud P.-F."/>
            <person name="Lindquist E."/>
            <person name="Kamisugi Y."/>
            <person name="Tanahashi T."/>
            <person name="Sakakibara K."/>
            <person name="Fujita T."/>
            <person name="Oishi K."/>
            <person name="Shin-I T."/>
            <person name="Kuroki Y."/>
            <person name="Toyoda A."/>
            <person name="Suzuki Y."/>
            <person name="Hashimoto A."/>
            <person name="Yamaguchi K."/>
            <person name="Sugano A."/>
            <person name="Kohara Y."/>
            <person name="Fujiyama A."/>
            <person name="Anterola A."/>
            <person name="Aoki S."/>
            <person name="Ashton N."/>
            <person name="Barbazuk W.B."/>
            <person name="Barker E."/>
            <person name="Bennetzen J."/>
            <person name="Bezanilla M."/>
            <person name="Blankenship R."/>
            <person name="Cho S.H."/>
            <person name="Dutcher S."/>
            <person name="Estelle M."/>
            <person name="Fawcett J.A."/>
            <person name="Gundlach H."/>
            <person name="Hanada K."/>
            <person name="Heyl A."/>
            <person name="Hicks K.A."/>
            <person name="Hugh J."/>
            <person name="Lohr M."/>
            <person name="Mayer K."/>
            <person name="Melkozernov A."/>
            <person name="Murata T."/>
            <person name="Nelson D."/>
            <person name="Pils B."/>
            <person name="Prigge M."/>
            <person name="Reiss B."/>
            <person name="Renner T."/>
            <person name="Rombauts S."/>
            <person name="Rushton P."/>
            <person name="Sanderfoot A."/>
            <person name="Schween G."/>
            <person name="Shiu S.-H."/>
            <person name="Stueber K."/>
            <person name="Theodoulou F.L."/>
            <person name="Tu H."/>
            <person name="Van de Peer Y."/>
            <person name="Verrier P.J."/>
            <person name="Waters E."/>
            <person name="Wood A."/>
            <person name="Yang L."/>
            <person name="Cove D."/>
            <person name="Cuming A."/>
            <person name="Hasebe M."/>
            <person name="Lucas S."/>
            <person name="Mishler D.B."/>
            <person name="Reski R."/>
            <person name="Grigoriev I."/>
            <person name="Quatrano R.S."/>
            <person name="Boore J.L."/>
        </authorList>
    </citation>
    <scope>NUCLEOTIDE SEQUENCE [LARGE SCALE GENOMIC DNA]</scope>
    <source>
        <strain evidence="3 4">cv. Gransden 2004</strain>
    </source>
</reference>
<dbReference type="EMBL" id="ABEU02000004">
    <property type="protein sequence ID" value="PNR54888.1"/>
    <property type="molecule type" value="Genomic_DNA"/>
</dbReference>
<evidence type="ECO:0000256" key="1">
    <source>
        <dbReference type="SAM" id="Phobius"/>
    </source>
</evidence>
<keyword evidence="1" id="KW-1133">Transmembrane helix</keyword>
<organism evidence="2">
    <name type="scientific">Physcomitrium patens</name>
    <name type="common">Spreading-leaved earth moss</name>
    <name type="synonym">Physcomitrella patens</name>
    <dbReference type="NCBI Taxonomy" id="3218"/>
    <lineage>
        <taxon>Eukaryota</taxon>
        <taxon>Viridiplantae</taxon>
        <taxon>Streptophyta</taxon>
        <taxon>Embryophyta</taxon>
        <taxon>Bryophyta</taxon>
        <taxon>Bryophytina</taxon>
        <taxon>Bryopsida</taxon>
        <taxon>Funariidae</taxon>
        <taxon>Funariales</taxon>
        <taxon>Funariaceae</taxon>
        <taxon>Physcomitrium</taxon>
    </lineage>
</organism>
<dbReference type="GeneID" id="112281437"/>
<accession>A0A2K1KM77</accession>
<evidence type="ECO:0000313" key="4">
    <source>
        <dbReference type="Proteomes" id="UP000006727"/>
    </source>
</evidence>
<dbReference type="Proteomes" id="UP000006727">
    <property type="component" value="Chromosome 4"/>
</dbReference>
<protein>
    <submittedName>
        <fullName evidence="2 3">Uncharacterized protein</fullName>
    </submittedName>
</protein>
<dbReference type="EnsemblPlants" id="Pp3c4_4880V3.1">
    <property type="protein sequence ID" value="PAC:32919010.CDS.1"/>
    <property type="gene ID" value="Pp3c4_4880"/>
</dbReference>